<dbReference type="GO" id="GO:1902201">
    <property type="term" value="P:negative regulation of bacterial-type flagellum-dependent cell motility"/>
    <property type="evidence" value="ECO:0007669"/>
    <property type="project" value="TreeGrafter"/>
</dbReference>
<dbReference type="PATRIC" id="fig|1423733.4.peg.3202"/>
<evidence type="ECO:0000313" key="3">
    <source>
        <dbReference type="EMBL" id="KRM77706.1"/>
    </source>
</evidence>
<dbReference type="NCBIfam" id="TIGR00254">
    <property type="entry name" value="GGDEF"/>
    <property type="match status" value="1"/>
</dbReference>
<dbReference type="Pfam" id="PF00990">
    <property type="entry name" value="GGDEF"/>
    <property type="match status" value="1"/>
</dbReference>
<dbReference type="AlphaFoldDB" id="A0A0R2BF85"/>
<dbReference type="EMBL" id="AYYR01000009">
    <property type="protein sequence ID" value="KRM77706.1"/>
    <property type="molecule type" value="Genomic_DNA"/>
</dbReference>
<dbReference type="InterPro" id="IPR050469">
    <property type="entry name" value="Diguanylate_Cyclase"/>
</dbReference>
<feature type="transmembrane region" description="Helical" evidence="1">
    <location>
        <begin position="73"/>
        <end position="92"/>
    </location>
</feature>
<keyword evidence="1" id="KW-0812">Transmembrane</keyword>
<accession>A0A0R2BF85</accession>
<dbReference type="PANTHER" id="PTHR45138:SF9">
    <property type="entry name" value="DIGUANYLATE CYCLASE DGCM-RELATED"/>
    <property type="match status" value="1"/>
</dbReference>
<name>A0A0R2BF85_SECCO</name>
<dbReference type="PROSITE" id="PS50887">
    <property type="entry name" value="GGDEF"/>
    <property type="match status" value="1"/>
</dbReference>
<organism evidence="3 4">
    <name type="scientific">Secundilactobacillus collinoides DSM 20515 = JCM 1123</name>
    <dbReference type="NCBI Taxonomy" id="1423733"/>
    <lineage>
        <taxon>Bacteria</taxon>
        <taxon>Bacillati</taxon>
        <taxon>Bacillota</taxon>
        <taxon>Bacilli</taxon>
        <taxon>Lactobacillales</taxon>
        <taxon>Lactobacillaceae</taxon>
        <taxon>Secundilactobacillus</taxon>
    </lineage>
</organism>
<reference evidence="3 4" key="1">
    <citation type="journal article" date="2015" name="Genome Announc.">
        <title>Expanding the biotechnology potential of lactobacilli through comparative genomics of 213 strains and associated genera.</title>
        <authorList>
            <person name="Sun Z."/>
            <person name="Harris H.M."/>
            <person name="McCann A."/>
            <person name="Guo C."/>
            <person name="Argimon S."/>
            <person name="Zhang W."/>
            <person name="Yang X."/>
            <person name="Jeffery I.B."/>
            <person name="Cooney J.C."/>
            <person name="Kagawa T.F."/>
            <person name="Liu W."/>
            <person name="Song Y."/>
            <person name="Salvetti E."/>
            <person name="Wrobel A."/>
            <person name="Rasinkangas P."/>
            <person name="Parkhill J."/>
            <person name="Rea M.C."/>
            <person name="O'Sullivan O."/>
            <person name="Ritari J."/>
            <person name="Douillard F.P."/>
            <person name="Paul Ross R."/>
            <person name="Yang R."/>
            <person name="Briner A.E."/>
            <person name="Felis G.E."/>
            <person name="de Vos W.M."/>
            <person name="Barrangou R."/>
            <person name="Klaenhammer T.R."/>
            <person name="Caufield P.W."/>
            <person name="Cui Y."/>
            <person name="Zhang H."/>
            <person name="O'Toole P.W."/>
        </authorList>
    </citation>
    <scope>NUCLEOTIDE SEQUENCE [LARGE SCALE GENOMIC DNA]</scope>
    <source>
        <strain evidence="3 4">DSM 20515</strain>
    </source>
</reference>
<proteinExistence type="predicted"/>
<dbReference type="GO" id="GO:0043709">
    <property type="term" value="P:cell adhesion involved in single-species biofilm formation"/>
    <property type="evidence" value="ECO:0007669"/>
    <property type="project" value="TreeGrafter"/>
</dbReference>
<gene>
    <name evidence="3" type="ORF">FC82_GL003078</name>
</gene>
<comment type="caution">
    <text evidence="3">The sequence shown here is derived from an EMBL/GenBank/DDBJ whole genome shotgun (WGS) entry which is preliminary data.</text>
</comment>
<keyword evidence="1" id="KW-1133">Transmembrane helix</keyword>
<dbReference type="InterPro" id="IPR043128">
    <property type="entry name" value="Rev_trsase/Diguanyl_cyclase"/>
</dbReference>
<feature type="transmembrane region" description="Helical" evidence="1">
    <location>
        <begin position="184"/>
        <end position="203"/>
    </location>
</feature>
<dbReference type="RefSeq" id="WP_054759021.1">
    <property type="nucleotide sequence ID" value="NZ_AYYR01000009.1"/>
</dbReference>
<dbReference type="Proteomes" id="UP000051845">
    <property type="component" value="Unassembled WGS sequence"/>
</dbReference>
<dbReference type="CDD" id="cd01949">
    <property type="entry name" value="GGDEF"/>
    <property type="match status" value="1"/>
</dbReference>
<dbReference type="SUPFAM" id="SSF55073">
    <property type="entry name" value="Nucleotide cyclase"/>
    <property type="match status" value="1"/>
</dbReference>
<feature type="transmembrane region" description="Helical" evidence="1">
    <location>
        <begin position="43"/>
        <end position="61"/>
    </location>
</feature>
<dbReference type="InterPro" id="IPR000160">
    <property type="entry name" value="GGDEF_dom"/>
</dbReference>
<dbReference type="InterPro" id="IPR029787">
    <property type="entry name" value="Nucleotide_cyclase"/>
</dbReference>
<evidence type="ECO:0000259" key="2">
    <source>
        <dbReference type="PROSITE" id="PS50887"/>
    </source>
</evidence>
<feature type="transmembrane region" description="Helical" evidence="1">
    <location>
        <begin position="150"/>
        <end position="172"/>
    </location>
</feature>
<evidence type="ECO:0000313" key="4">
    <source>
        <dbReference type="Proteomes" id="UP000051845"/>
    </source>
</evidence>
<dbReference type="PANTHER" id="PTHR45138">
    <property type="entry name" value="REGULATORY COMPONENTS OF SENSORY TRANSDUCTION SYSTEM"/>
    <property type="match status" value="1"/>
</dbReference>
<evidence type="ECO:0000256" key="1">
    <source>
        <dbReference type="SAM" id="Phobius"/>
    </source>
</evidence>
<sequence>MPFTTIALSYVSSLIANAVVLLGCVSLFMWIERETDTPVIVRHRQLFLCLLGIGLLLLAYLEAQANNVMSTHLTGFHWTYLNLVIVALYNLMLRIKIPAQMIISLVFTIFWGLSSLITGGASSKTVIQTGALLLVEVIICLFAKQIESHWWSYGVGFIVFSWVALQMGSMLYVGQTPGAWTRQIVALIVLEAVVLGYADILRYQDTKLKDFKHQAEFDALTGAATFGVFNTHLQELYGNFRQTGETYAMFAMDVDHFKRINDTYGHVAGNEVLRTIAHTINEVVKEFKFTGRLYRTGGEEFTIIIENIKSDPEMAETISRSIQRGISELRFTFKGEAVSVTISIGEERVSPSDANYLDIYKRADQYLYASKHNGRNAITLRGRTLDQGTG</sequence>
<keyword evidence="1" id="KW-0472">Membrane</keyword>
<dbReference type="GO" id="GO:0052621">
    <property type="term" value="F:diguanylate cyclase activity"/>
    <property type="evidence" value="ECO:0007669"/>
    <property type="project" value="TreeGrafter"/>
</dbReference>
<protein>
    <submittedName>
        <fullName evidence="3">Diguanylate cyclase phosphodiesterase domain-containing protein</fullName>
    </submittedName>
</protein>
<feature type="domain" description="GGDEF" evidence="2">
    <location>
        <begin position="245"/>
        <end position="383"/>
    </location>
</feature>
<dbReference type="Gene3D" id="3.30.70.270">
    <property type="match status" value="1"/>
</dbReference>
<dbReference type="GO" id="GO:0005886">
    <property type="term" value="C:plasma membrane"/>
    <property type="evidence" value="ECO:0007669"/>
    <property type="project" value="TreeGrafter"/>
</dbReference>
<dbReference type="SMART" id="SM00267">
    <property type="entry name" value="GGDEF"/>
    <property type="match status" value="1"/>
</dbReference>
<feature type="transmembrane region" description="Helical" evidence="1">
    <location>
        <begin position="6"/>
        <end position="31"/>
    </location>
</feature>
<feature type="transmembrane region" description="Helical" evidence="1">
    <location>
        <begin position="125"/>
        <end position="143"/>
    </location>
</feature>
<dbReference type="STRING" id="33960.TY91_11285"/>
<feature type="transmembrane region" description="Helical" evidence="1">
    <location>
        <begin position="99"/>
        <end position="119"/>
    </location>
</feature>